<feature type="chain" id="PRO_5043010288" description="Secreted protein" evidence="1">
    <location>
        <begin position="19"/>
        <end position="99"/>
    </location>
</feature>
<evidence type="ECO:0000313" key="3">
    <source>
        <dbReference type="Proteomes" id="UP001415857"/>
    </source>
</evidence>
<comment type="caution">
    <text evidence="2">The sequence shown here is derived from an EMBL/GenBank/DDBJ whole genome shotgun (WGS) entry which is preliminary data.</text>
</comment>
<dbReference type="EMBL" id="JBBPBK010000223">
    <property type="protein sequence ID" value="KAK9266129.1"/>
    <property type="molecule type" value="Genomic_DNA"/>
</dbReference>
<name>A0AAP0R2F4_LIQFO</name>
<proteinExistence type="predicted"/>
<evidence type="ECO:0008006" key="4">
    <source>
        <dbReference type="Google" id="ProtNLM"/>
    </source>
</evidence>
<accession>A0AAP0R2F4</accession>
<protein>
    <recommendedName>
        <fullName evidence="4">Secreted protein</fullName>
    </recommendedName>
</protein>
<sequence>MFILVLFHTIHVWFGSLAHQAPSLPHQRRTLIEVMVLRLTGLSVSGFPKLLESMVLSDGLSSTIDWSLRNQDKPISGVSSLQPRVFCCSNHEDRNHLFF</sequence>
<feature type="signal peptide" evidence="1">
    <location>
        <begin position="1"/>
        <end position="18"/>
    </location>
</feature>
<evidence type="ECO:0000256" key="1">
    <source>
        <dbReference type="SAM" id="SignalP"/>
    </source>
</evidence>
<keyword evidence="3" id="KW-1185">Reference proteome</keyword>
<reference evidence="2 3" key="1">
    <citation type="journal article" date="2024" name="Plant J.">
        <title>Genome sequences and population genomics reveal climatic adaptation and genomic divergence between two closely related sweetgum species.</title>
        <authorList>
            <person name="Xu W.Q."/>
            <person name="Ren C.Q."/>
            <person name="Zhang X.Y."/>
            <person name="Comes H.P."/>
            <person name="Liu X.H."/>
            <person name="Li Y.G."/>
            <person name="Kettle C.J."/>
            <person name="Jalonen R."/>
            <person name="Gaisberger H."/>
            <person name="Ma Y.Z."/>
            <person name="Qiu Y.X."/>
        </authorList>
    </citation>
    <scope>NUCLEOTIDE SEQUENCE [LARGE SCALE GENOMIC DNA]</scope>
    <source>
        <strain evidence="2">Hangzhou</strain>
    </source>
</reference>
<gene>
    <name evidence="2" type="ORF">L1049_027332</name>
</gene>
<organism evidence="2 3">
    <name type="scientific">Liquidambar formosana</name>
    <name type="common">Formosan gum</name>
    <dbReference type="NCBI Taxonomy" id="63359"/>
    <lineage>
        <taxon>Eukaryota</taxon>
        <taxon>Viridiplantae</taxon>
        <taxon>Streptophyta</taxon>
        <taxon>Embryophyta</taxon>
        <taxon>Tracheophyta</taxon>
        <taxon>Spermatophyta</taxon>
        <taxon>Magnoliopsida</taxon>
        <taxon>eudicotyledons</taxon>
        <taxon>Gunneridae</taxon>
        <taxon>Pentapetalae</taxon>
        <taxon>Saxifragales</taxon>
        <taxon>Altingiaceae</taxon>
        <taxon>Liquidambar</taxon>
    </lineage>
</organism>
<evidence type="ECO:0000313" key="2">
    <source>
        <dbReference type="EMBL" id="KAK9266129.1"/>
    </source>
</evidence>
<dbReference type="Proteomes" id="UP001415857">
    <property type="component" value="Unassembled WGS sequence"/>
</dbReference>
<dbReference type="AlphaFoldDB" id="A0AAP0R2F4"/>
<keyword evidence="1" id="KW-0732">Signal</keyword>